<comment type="caution">
    <text evidence="1">The sequence shown here is derived from an EMBL/GenBank/DDBJ whole genome shotgun (WGS) entry which is preliminary data.</text>
</comment>
<reference evidence="1" key="1">
    <citation type="journal article" date="2022" name="Int. J. Mol. Sci.">
        <title>Draft Genome of Tanacetum Coccineum: Genomic Comparison of Closely Related Tanacetum-Family Plants.</title>
        <authorList>
            <person name="Yamashiro T."/>
            <person name="Shiraishi A."/>
            <person name="Nakayama K."/>
            <person name="Satake H."/>
        </authorList>
    </citation>
    <scope>NUCLEOTIDE SEQUENCE</scope>
</reference>
<proteinExistence type="predicted"/>
<evidence type="ECO:0000313" key="1">
    <source>
        <dbReference type="EMBL" id="GJT86841.1"/>
    </source>
</evidence>
<reference evidence="1" key="2">
    <citation type="submission" date="2022-01" db="EMBL/GenBank/DDBJ databases">
        <authorList>
            <person name="Yamashiro T."/>
            <person name="Shiraishi A."/>
            <person name="Satake H."/>
            <person name="Nakayama K."/>
        </authorList>
    </citation>
    <scope>NUCLEOTIDE SEQUENCE</scope>
</reference>
<name>A0ABQ5HG88_9ASTR</name>
<organism evidence="1 2">
    <name type="scientific">Tanacetum coccineum</name>
    <dbReference type="NCBI Taxonomy" id="301880"/>
    <lineage>
        <taxon>Eukaryota</taxon>
        <taxon>Viridiplantae</taxon>
        <taxon>Streptophyta</taxon>
        <taxon>Embryophyta</taxon>
        <taxon>Tracheophyta</taxon>
        <taxon>Spermatophyta</taxon>
        <taxon>Magnoliopsida</taxon>
        <taxon>eudicotyledons</taxon>
        <taxon>Gunneridae</taxon>
        <taxon>Pentapetalae</taxon>
        <taxon>asterids</taxon>
        <taxon>campanulids</taxon>
        <taxon>Asterales</taxon>
        <taxon>Asteraceae</taxon>
        <taxon>Asteroideae</taxon>
        <taxon>Anthemideae</taxon>
        <taxon>Anthemidinae</taxon>
        <taxon>Tanacetum</taxon>
    </lineage>
</organism>
<dbReference type="Proteomes" id="UP001151760">
    <property type="component" value="Unassembled WGS sequence"/>
</dbReference>
<accession>A0ABQ5HG88</accession>
<sequence>MMELRSENAQNLKELSMLKIVAASAEESRKRLYEEIEGLKPHVKEADRLGQRCQDLESEIYFLLKEAEKVVDLSLKLKAANLEKAELVKDLLPLADYHPKAEKIFDEAAEAFYKLKFPYISLLVEKAGQSFEELADVEPSSFHETSSI</sequence>
<evidence type="ECO:0000313" key="2">
    <source>
        <dbReference type="Proteomes" id="UP001151760"/>
    </source>
</evidence>
<protein>
    <submittedName>
        <fullName evidence="1">Uncharacterized protein</fullName>
    </submittedName>
</protein>
<gene>
    <name evidence="1" type="ORF">Tco_1068558</name>
</gene>
<keyword evidence="2" id="KW-1185">Reference proteome</keyword>
<dbReference type="EMBL" id="BQNB010019585">
    <property type="protein sequence ID" value="GJT86841.1"/>
    <property type="molecule type" value="Genomic_DNA"/>
</dbReference>